<protein>
    <submittedName>
        <fullName evidence="3">Helix-turn-helix domain-containing protein</fullName>
    </submittedName>
</protein>
<feature type="domain" description="HTH cro/C1-type" evidence="2">
    <location>
        <begin position="21"/>
        <end position="76"/>
    </location>
</feature>
<dbReference type="Pfam" id="PF13560">
    <property type="entry name" value="HTH_31"/>
    <property type="match status" value="1"/>
</dbReference>
<dbReference type="RefSeq" id="WP_237482547.1">
    <property type="nucleotide sequence ID" value="NZ_JAKKZF010000272.1"/>
</dbReference>
<evidence type="ECO:0000313" key="4">
    <source>
        <dbReference type="Proteomes" id="UP001299012"/>
    </source>
</evidence>
<feature type="compositionally biased region" description="Low complexity" evidence="1">
    <location>
        <begin position="227"/>
        <end position="242"/>
    </location>
</feature>
<feature type="compositionally biased region" description="Low complexity" evidence="1">
    <location>
        <begin position="187"/>
        <end position="199"/>
    </location>
</feature>
<dbReference type="InterPro" id="IPR001387">
    <property type="entry name" value="Cro/C1-type_HTH"/>
</dbReference>
<evidence type="ECO:0000313" key="3">
    <source>
        <dbReference type="EMBL" id="MCG0068932.1"/>
    </source>
</evidence>
<dbReference type="SMART" id="SM00530">
    <property type="entry name" value="HTH_XRE"/>
    <property type="match status" value="1"/>
</dbReference>
<dbReference type="SUPFAM" id="SSF47413">
    <property type="entry name" value="lambda repressor-like DNA-binding domains"/>
    <property type="match status" value="1"/>
</dbReference>
<proteinExistence type="predicted"/>
<feature type="compositionally biased region" description="Low complexity" evidence="1">
    <location>
        <begin position="125"/>
        <end position="147"/>
    </location>
</feature>
<feature type="compositionally biased region" description="Basic and acidic residues" evidence="1">
    <location>
        <begin position="275"/>
        <end position="290"/>
    </location>
</feature>
<feature type="compositionally biased region" description="Gly residues" evidence="1">
    <location>
        <begin position="174"/>
        <end position="186"/>
    </location>
</feature>
<gene>
    <name evidence="3" type="ORF">L0F81_37670</name>
</gene>
<dbReference type="Proteomes" id="UP001299012">
    <property type="component" value="Unassembled WGS sequence"/>
</dbReference>
<dbReference type="CDD" id="cd00093">
    <property type="entry name" value="HTH_XRE"/>
    <property type="match status" value="1"/>
</dbReference>
<evidence type="ECO:0000256" key="1">
    <source>
        <dbReference type="SAM" id="MobiDB-lite"/>
    </source>
</evidence>
<feature type="region of interest" description="Disordered" evidence="1">
    <location>
        <begin position="116"/>
        <end position="298"/>
    </location>
</feature>
<name>A0ABS9JTQ7_9ACTN</name>
<comment type="caution">
    <text evidence="3">The sequence shown here is derived from an EMBL/GenBank/DDBJ whole genome shotgun (WGS) entry which is preliminary data.</text>
</comment>
<sequence length="298" mass="29863">MPRWKALPDDLEPQIEEFTVQLRQSVDRSGLSIAALADRTGYSRTSWERYLGGRLLAPKGAVVALAEATGTHAGHLTTLWELAERAWSRAELRHDHARDALRITEARAALGALAAPGEEPGEAAGGAPPKAARRTPAGAAGRKAAGKGMEKSAGKGAASGAGAGAGKDMEKGPGKGPGKGVGGGVGAVAVPGIAGPAGVSPTIPARPADPDTDVLDGVARGTGSGVGSDASAEAAAAGADARTGAEETDAPPRNSWGLAGYRGPSKASARPGPGGRREGHGEGAREGPGERRRRRRGC</sequence>
<organism evidence="3 4">
    <name type="scientific">Streptomyces tricolor</name>
    <dbReference type="NCBI Taxonomy" id="68277"/>
    <lineage>
        <taxon>Bacteria</taxon>
        <taxon>Bacillati</taxon>
        <taxon>Actinomycetota</taxon>
        <taxon>Actinomycetes</taxon>
        <taxon>Kitasatosporales</taxon>
        <taxon>Streptomycetaceae</taxon>
        <taxon>Streptomyces</taxon>
        <taxon>Streptomyces violaceoruber group</taxon>
    </lineage>
</organism>
<keyword evidence="4" id="KW-1185">Reference proteome</keyword>
<dbReference type="InterPro" id="IPR010982">
    <property type="entry name" value="Lambda_DNA-bd_dom_sf"/>
</dbReference>
<accession>A0ABS9JTQ7</accession>
<feature type="non-terminal residue" evidence="3">
    <location>
        <position position="298"/>
    </location>
</feature>
<dbReference type="EMBL" id="JAKKZF010000272">
    <property type="protein sequence ID" value="MCG0068932.1"/>
    <property type="molecule type" value="Genomic_DNA"/>
</dbReference>
<evidence type="ECO:0000259" key="2">
    <source>
        <dbReference type="SMART" id="SM00530"/>
    </source>
</evidence>
<reference evidence="3 4" key="1">
    <citation type="submission" date="2022-01" db="EMBL/GenBank/DDBJ databases">
        <title>Draft Genome Sequences of Seven Type Strains of the Genus Streptomyces.</title>
        <authorList>
            <person name="Aziz S."/>
            <person name="Coretto E."/>
            <person name="Chronakova A."/>
            <person name="Sproer C."/>
            <person name="Huber K."/>
            <person name="Nouioui I."/>
            <person name="Gross H."/>
        </authorList>
    </citation>
    <scope>NUCLEOTIDE SEQUENCE [LARGE SCALE GENOMIC DNA]</scope>
    <source>
        <strain evidence="3 4">DSM 41685</strain>
    </source>
</reference>